<dbReference type="PANTHER" id="PTHR42643">
    <property type="entry name" value="IONOTROPIC RECEPTOR 20A-RELATED"/>
    <property type="match status" value="1"/>
</dbReference>
<evidence type="ECO:0000256" key="3">
    <source>
        <dbReference type="ARBA" id="ARBA00022692"/>
    </source>
</evidence>
<keyword evidence="3 8" id="KW-0812">Transmembrane</keyword>
<keyword evidence="4 8" id="KW-1133">Transmembrane helix</keyword>
<evidence type="ECO:0000256" key="1">
    <source>
        <dbReference type="ARBA" id="ARBA00004651"/>
    </source>
</evidence>
<comment type="caution">
    <text evidence="9">The sequence shown here is derived from an EMBL/GenBank/DDBJ whole genome shotgun (WGS) entry which is preliminary data.</text>
</comment>
<evidence type="ECO:0000256" key="7">
    <source>
        <dbReference type="ARBA" id="ARBA00023180"/>
    </source>
</evidence>
<organism evidence="9 10">
    <name type="scientific">Aquatica leii</name>
    <dbReference type="NCBI Taxonomy" id="1421715"/>
    <lineage>
        <taxon>Eukaryota</taxon>
        <taxon>Metazoa</taxon>
        <taxon>Ecdysozoa</taxon>
        <taxon>Arthropoda</taxon>
        <taxon>Hexapoda</taxon>
        <taxon>Insecta</taxon>
        <taxon>Pterygota</taxon>
        <taxon>Neoptera</taxon>
        <taxon>Endopterygota</taxon>
        <taxon>Coleoptera</taxon>
        <taxon>Polyphaga</taxon>
        <taxon>Elateriformia</taxon>
        <taxon>Elateroidea</taxon>
        <taxon>Lampyridae</taxon>
        <taxon>Luciolinae</taxon>
        <taxon>Aquatica</taxon>
    </lineage>
</organism>
<dbReference type="Proteomes" id="UP001353858">
    <property type="component" value="Unassembled WGS sequence"/>
</dbReference>
<evidence type="ECO:0000256" key="6">
    <source>
        <dbReference type="ARBA" id="ARBA00023170"/>
    </source>
</evidence>
<dbReference type="PANTHER" id="PTHR42643:SF38">
    <property type="entry name" value="IONOTROPIC RECEPTOR 100A"/>
    <property type="match status" value="1"/>
</dbReference>
<evidence type="ECO:0000313" key="9">
    <source>
        <dbReference type="EMBL" id="KAK4876242.1"/>
    </source>
</evidence>
<keyword evidence="6" id="KW-0675">Receptor</keyword>
<evidence type="ECO:0000256" key="4">
    <source>
        <dbReference type="ARBA" id="ARBA00022989"/>
    </source>
</evidence>
<keyword evidence="10" id="KW-1185">Reference proteome</keyword>
<sequence length="320" mass="37512">MLVFNIIYLTSVVAIVIKKEEQIKNAKICVQEVIKNIFREDDTLVFMSRNADRALFPDYFTNPSIFVDVRKENNRHNLISCFLEVYSITIMGSTNKNLLFSVFKFLFISYVLYAIHIQAVFTSKLVTLLTVPQYEKQIETLDELVESNNSLLTIDSYFEFYNFTDNAEVYLKVKSKLQQLNDIVIYNLLNTQDSRSTNAIFVNQDLLEQTININKNKYYFFVDNSLMGNLKTVLFVRPTSYFVFTLNEIINRLVEAGLLDHENRLFEVYENRTISIDEIKKLNMEDLYPVFVFWSIGLLIAFVAFISESLLFSIKKIFKR</sequence>
<keyword evidence="7" id="KW-0325">Glycoprotein</keyword>
<gene>
    <name evidence="9" type="ORF">RN001_012664</name>
</gene>
<reference evidence="10" key="1">
    <citation type="submission" date="2023-01" db="EMBL/GenBank/DDBJ databases">
        <title>Key to firefly adult light organ development and bioluminescence: homeobox transcription factors regulate luciferase expression and transportation to peroxisome.</title>
        <authorList>
            <person name="Fu X."/>
        </authorList>
    </citation>
    <scope>NUCLEOTIDE SEQUENCE [LARGE SCALE GENOMIC DNA]</scope>
</reference>
<proteinExistence type="predicted"/>
<keyword evidence="5 8" id="KW-0472">Membrane</keyword>
<evidence type="ECO:0008006" key="11">
    <source>
        <dbReference type="Google" id="ProtNLM"/>
    </source>
</evidence>
<keyword evidence="2" id="KW-1003">Cell membrane</keyword>
<protein>
    <recommendedName>
        <fullName evidence="11">Ionotropic receptor</fullName>
    </recommendedName>
</protein>
<comment type="subcellular location">
    <subcellularLocation>
        <location evidence="1">Cell membrane</location>
        <topology evidence="1">Multi-pass membrane protein</topology>
    </subcellularLocation>
</comment>
<evidence type="ECO:0000256" key="2">
    <source>
        <dbReference type="ARBA" id="ARBA00022475"/>
    </source>
</evidence>
<accession>A0AAN7SDF5</accession>
<dbReference type="InterPro" id="IPR052192">
    <property type="entry name" value="Insect_Ionotropic_Sensory_Rcpt"/>
</dbReference>
<dbReference type="GO" id="GO:0005886">
    <property type="term" value="C:plasma membrane"/>
    <property type="evidence" value="ECO:0007669"/>
    <property type="project" value="UniProtKB-SubCell"/>
</dbReference>
<dbReference type="AlphaFoldDB" id="A0AAN7SDF5"/>
<name>A0AAN7SDF5_9COLE</name>
<evidence type="ECO:0000313" key="10">
    <source>
        <dbReference type="Proteomes" id="UP001353858"/>
    </source>
</evidence>
<dbReference type="Gene3D" id="1.10.287.70">
    <property type="match status" value="1"/>
</dbReference>
<evidence type="ECO:0000256" key="5">
    <source>
        <dbReference type="ARBA" id="ARBA00023136"/>
    </source>
</evidence>
<evidence type="ECO:0000256" key="8">
    <source>
        <dbReference type="SAM" id="Phobius"/>
    </source>
</evidence>
<dbReference type="EMBL" id="JARPUR010000005">
    <property type="protein sequence ID" value="KAK4876242.1"/>
    <property type="molecule type" value="Genomic_DNA"/>
</dbReference>
<feature type="transmembrane region" description="Helical" evidence="8">
    <location>
        <begin position="291"/>
        <end position="314"/>
    </location>
</feature>
<feature type="transmembrane region" description="Helical" evidence="8">
    <location>
        <begin position="98"/>
        <end position="121"/>
    </location>
</feature>